<reference evidence="4 5" key="1">
    <citation type="submission" date="2022-09" db="EMBL/GenBank/DDBJ databases">
        <authorList>
            <person name="Palmer J.M."/>
        </authorList>
    </citation>
    <scope>NUCLEOTIDE SEQUENCE [LARGE SCALE GENOMIC DNA]</scope>
    <source>
        <strain evidence="4 5">DSM 7382</strain>
    </source>
</reference>
<dbReference type="Proteomes" id="UP001385951">
    <property type="component" value="Unassembled WGS sequence"/>
</dbReference>
<feature type="compositionally biased region" description="Polar residues" evidence="1">
    <location>
        <begin position="294"/>
        <end position="303"/>
    </location>
</feature>
<dbReference type="PANTHER" id="PTHR40465:SF1">
    <property type="entry name" value="DUF6534 DOMAIN-CONTAINING PROTEIN"/>
    <property type="match status" value="1"/>
</dbReference>
<dbReference type="PANTHER" id="PTHR40465">
    <property type="entry name" value="CHROMOSOME 1, WHOLE GENOME SHOTGUN SEQUENCE"/>
    <property type="match status" value="1"/>
</dbReference>
<evidence type="ECO:0000256" key="2">
    <source>
        <dbReference type="SAM" id="Phobius"/>
    </source>
</evidence>
<name>A0AAW0FVI4_9APHY</name>
<proteinExistence type="predicted"/>
<keyword evidence="2" id="KW-0472">Membrane</keyword>
<feature type="transmembrane region" description="Helical" evidence="2">
    <location>
        <begin position="12"/>
        <end position="36"/>
    </location>
</feature>
<evidence type="ECO:0000256" key="1">
    <source>
        <dbReference type="SAM" id="MobiDB-lite"/>
    </source>
</evidence>
<feature type="region of interest" description="Disordered" evidence="1">
    <location>
        <begin position="294"/>
        <end position="316"/>
    </location>
</feature>
<comment type="caution">
    <text evidence="4">The sequence shown here is derived from an EMBL/GenBank/DDBJ whole genome shotgun (WGS) entry which is preliminary data.</text>
</comment>
<organism evidence="4 5">
    <name type="scientific">Cerrena zonata</name>
    <dbReference type="NCBI Taxonomy" id="2478898"/>
    <lineage>
        <taxon>Eukaryota</taxon>
        <taxon>Fungi</taxon>
        <taxon>Dikarya</taxon>
        <taxon>Basidiomycota</taxon>
        <taxon>Agaricomycotina</taxon>
        <taxon>Agaricomycetes</taxon>
        <taxon>Polyporales</taxon>
        <taxon>Cerrenaceae</taxon>
        <taxon>Cerrena</taxon>
    </lineage>
</organism>
<dbReference type="EMBL" id="JASBNA010000020">
    <property type="protein sequence ID" value="KAK7685553.1"/>
    <property type="molecule type" value="Genomic_DNA"/>
</dbReference>
<feature type="transmembrane region" description="Helical" evidence="2">
    <location>
        <begin position="160"/>
        <end position="184"/>
    </location>
</feature>
<dbReference type="Pfam" id="PF20152">
    <property type="entry name" value="DUF6534"/>
    <property type="match status" value="1"/>
</dbReference>
<feature type="transmembrane region" description="Helical" evidence="2">
    <location>
        <begin position="231"/>
        <end position="250"/>
    </location>
</feature>
<keyword evidence="2" id="KW-0812">Transmembrane</keyword>
<feature type="domain" description="DUF6534" evidence="3">
    <location>
        <begin position="169"/>
        <end position="254"/>
    </location>
</feature>
<evidence type="ECO:0000259" key="3">
    <source>
        <dbReference type="Pfam" id="PF20152"/>
    </source>
</evidence>
<keyword evidence="2" id="KW-1133">Transmembrane helix</keyword>
<feature type="transmembrane region" description="Helical" evidence="2">
    <location>
        <begin position="196"/>
        <end position="225"/>
    </location>
</feature>
<feature type="transmembrane region" description="Helical" evidence="2">
    <location>
        <begin position="120"/>
        <end position="140"/>
    </location>
</feature>
<dbReference type="InterPro" id="IPR045339">
    <property type="entry name" value="DUF6534"/>
</dbReference>
<evidence type="ECO:0000313" key="5">
    <source>
        <dbReference type="Proteomes" id="UP001385951"/>
    </source>
</evidence>
<evidence type="ECO:0000313" key="4">
    <source>
        <dbReference type="EMBL" id="KAK7685553.1"/>
    </source>
</evidence>
<dbReference type="AlphaFoldDB" id="A0AAW0FVI4"/>
<protein>
    <recommendedName>
        <fullName evidence="3">DUF6534 domain-containing protein</fullName>
    </recommendedName>
</protein>
<keyword evidence="5" id="KW-1185">Reference proteome</keyword>
<gene>
    <name evidence="4" type="ORF">QCA50_011420</name>
</gene>
<sequence length="316" mass="34624">MSTFPSFSSIVGGFVEAISISNILFGVAVAQFYVYTQNWDRDPRWIKYLAINIIVFDAGYTASAQRAQYFYSVLAIGDPFLLLEVDWSIPVSVILGLFAEISVQGFYIHRMWIFSKNRPLVVTTTLLVAGRHGLFLNCIVDTIRFSTWPSLQAGRGFKPSVTSCTVLIICTDALIAITMAYYLYSRQSTLRKTQGILGWLMLYFVSTGGVLVAISVTMLICFLVAPNNLLWAGIIVLYARVLPNAFFGALNARQLLRNKQGEVITFGGVSIHGHTIATSIELCHATPGTTAAQESNVNLSDGNPNVKPASRLSSGV</sequence>
<feature type="transmembrane region" description="Helical" evidence="2">
    <location>
        <begin position="48"/>
        <end position="67"/>
    </location>
</feature>
<accession>A0AAW0FVI4</accession>
<feature type="transmembrane region" description="Helical" evidence="2">
    <location>
        <begin position="87"/>
        <end position="108"/>
    </location>
</feature>